<organism evidence="1 2">
    <name type="scientific">Methanobacterium bryantii</name>
    <dbReference type="NCBI Taxonomy" id="2161"/>
    <lineage>
        <taxon>Archaea</taxon>
        <taxon>Methanobacteriati</taxon>
        <taxon>Methanobacteriota</taxon>
        <taxon>Methanomada group</taxon>
        <taxon>Methanobacteria</taxon>
        <taxon>Methanobacteriales</taxon>
        <taxon>Methanobacteriaceae</taxon>
        <taxon>Methanobacterium</taxon>
    </lineage>
</organism>
<dbReference type="EMBL" id="LMVM01000001">
    <property type="protein sequence ID" value="PAV06104.1"/>
    <property type="molecule type" value="Genomic_DNA"/>
</dbReference>
<reference evidence="1 2" key="1">
    <citation type="journal article" date="2017" name="BMC Genomics">
        <title>Genomic analysis of methanogenic archaea reveals a shift towards energy conservation.</title>
        <authorList>
            <person name="Gilmore S.P."/>
            <person name="Henske J.K."/>
            <person name="Sexton J.A."/>
            <person name="Solomon K.V."/>
            <person name="Seppala S."/>
            <person name="Yoo J.I."/>
            <person name="Huyett L.M."/>
            <person name="Pressman A."/>
            <person name="Cogan J.Z."/>
            <person name="Kivenson V."/>
            <person name="Peng X."/>
            <person name="Tan Y."/>
            <person name="Valentine D.L."/>
            <person name="O'Malley M.A."/>
        </authorList>
    </citation>
    <scope>NUCLEOTIDE SEQUENCE [LARGE SCALE GENOMIC DNA]</scope>
    <source>
        <strain evidence="1 2">M.o.H.</strain>
    </source>
</reference>
<evidence type="ECO:0000313" key="2">
    <source>
        <dbReference type="Proteomes" id="UP000217784"/>
    </source>
</evidence>
<proteinExistence type="predicted"/>
<keyword evidence="2" id="KW-1185">Reference proteome</keyword>
<dbReference type="OrthoDB" id="23364at2157"/>
<sequence>MKCPVCESESYEILKSKGKHSKELLLKCEECGNIYRETIIREKPVDVRIVISEFEKSKKDFVKLYPDEVLMVDDILDLDGKEVAVNSIEIKTSARVYRSPVSDIETIWASSMDMPARVGISVDFGGRITSKKVDVDRDFEFTVGDIVKMGNLIFKINSIKTIERKLRKGFAKAYVTKRVYGRPLEEFVRYNYDLSPNIV</sequence>
<name>A0A2A2HA29_METBR</name>
<dbReference type="PIRSF" id="PIRSF015877">
    <property type="entry name" value="UCP015877"/>
    <property type="match status" value="1"/>
</dbReference>
<protein>
    <submittedName>
        <fullName evidence="1">Uncharacterized protein</fullName>
    </submittedName>
</protein>
<dbReference type="InterPro" id="IPR012041">
    <property type="entry name" value="Znf_CPxCG-like"/>
</dbReference>
<comment type="caution">
    <text evidence="1">The sequence shown here is derived from an EMBL/GenBank/DDBJ whole genome shotgun (WGS) entry which is preliminary data.</text>
</comment>
<dbReference type="PANTHER" id="PTHR42195">
    <property type="entry name" value="UCP015877 FAMILY PROTEIN"/>
    <property type="match status" value="1"/>
</dbReference>
<dbReference type="PANTHER" id="PTHR42195:SF1">
    <property type="entry name" value="ZINC FINGER PROTEIN"/>
    <property type="match status" value="1"/>
</dbReference>
<dbReference type="Pfam" id="PF19769">
    <property type="entry name" value="CPxCG_zf"/>
    <property type="match status" value="1"/>
</dbReference>
<evidence type="ECO:0000313" key="1">
    <source>
        <dbReference type="EMBL" id="PAV06104.1"/>
    </source>
</evidence>
<gene>
    <name evidence="1" type="ORF">ASJ80_14815</name>
</gene>
<dbReference type="Proteomes" id="UP000217784">
    <property type="component" value="Unassembled WGS sequence"/>
</dbReference>
<dbReference type="RefSeq" id="WP_069583549.1">
    <property type="nucleotide sequence ID" value="NZ_LMVM01000001.1"/>
</dbReference>
<dbReference type="AlphaFoldDB" id="A0A2A2HA29"/>
<accession>A0A2A2HA29</accession>